<gene>
    <name evidence="1" type="ORF">EBB54_16005</name>
</gene>
<comment type="caution">
    <text evidence="1">The sequence shown here is derived from an EMBL/GenBank/DDBJ whole genome shotgun (WGS) entry which is preliminary data.</text>
</comment>
<dbReference type="AlphaFoldDB" id="A0A426DIW5"/>
<evidence type="ECO:0000313" key="2">
    <source>
        <dbReference type="Proteomes" id="UP000274920"/>
    </source>
</evidence>
<dbReference type="EMBL" id="RHJS01000002">
    <property type="protein sequence ID" value="RRK32695.1"/>
    <property type="molecule type" value="Genomic_DNA"/>
</dbReference>
<keyword evidence="2" id="KW-1185">Reference proteome</keyword>
<name>A0A426DIW5_9FIRM</name>
<proteinExistence type="predicted"/>
<organism evidence="1 2">
    <name type="scientific">Schaedlerella arabinosiphila</name>
    <dbReference type="NCBI Taxonomy" id="2044587"/>
    <lineage>
        <taxon>Bacteria</taxon>
        <taxon>Bacillati</taxon>
        <taxon>Bacillota</taxon>
        <taxon>Clostridia</taxon>
        <taxon>Lachnospirales</taxon>
        <taxon>Lachnospiraceae</taxon>
        <taxon>Schaedlerella</taxon>
    </lineage>
</organism>
<accession>A0A426DIW5</accession>
<dbReference type="RefSeq" id="WP_148099373.1">
    <property type="nucleotide sequence ID" value="NZ_RHJS01000002.1"/>
</dbReference>
<protein>
    <submittedName>
        <fullName evidence="1">Uncharacterized protein</fullName>
    </submittedName>
</protein>
<sequence length="205" mass="24604">MYSHDVLIVEMFNGFHGIMALLLIECTDFPNCLYVDYYYGIFYYLQALYNCGSEKNFLKNVNEANLYYKRLFSLEDDMNRDFWFIVRFSYIYYEYRLLIKKLSICHPSMQEVQSRFKYLCSQFESTEIEYNKSMHSEECLAVYQRVNIFIVIIQAYRAGNNEILVNAVKNMRTSFFDQIHIDKEMSDVIRNVYDNTEEGLKNIPN</sequence>
<evidence type="ECO:0000313" key="1">
    <source>
        <dbReference type="EMBL" id="RRK32695.1"/>
    </source>
</evidence>
<dbReference type="Proteomes" id="UP000274920">
    <property type="component" value="Unassembled WGS sequence"/>
</dbReference>
<reference evidence="1" key="1">
    <citation type="submission" date="2018-10" db="EMBL/GenBank/DDBJ databases">
        <title>Schaedlerella arabinophila gen. nov. sp. nov., isolated from the mouse intestinal tract and comparative analysis with the genome of the closely related altered Schaedler flora strain ASF502.</title>
        <authorList>
            <person name="Miyake S."/>
            <person name="Soh M."/>
            <person name="Seedorf H."/>
        </authorList>
    </citation>
    <scope>NUCLEOTIDE SEQUENCE [LARGE SCALE GENOMIC DNA]</scope>
    <source>
        <strain evidence="1">DSM 106076</strain>
    </source>
</reference>